<organism evidence="1 2">
    <name type="scientific">Ramlibacter alkalitolerans</name>
    <dbReference type="NCBI Taxonomy" id="2039631"/>
    <lineage>
        <taxon>Bacteria</taxon>
        <taxon>Pseudomonadati</taxon>
        <taxon>Pseudomonadota</taxon>
        <taxon>Betaproteobacteria</taxon>
        <taxon>Burkholderiales</taxon>
        <taxon>Comamonadaceae</taxon>
        <taxon>Ramlibacter</taxon>
    </lineage>
</organism>
<sequence>MRTSTVSILFSPIIVLLGAWAWVTDFVTIQGESTIYTVACNNGEWRGDTCTGALAASGRFRFRALPRRKEVLFWTPGKNEPSGRFIDCRIEDGRNWTCPPSADAPRTITLSLEHGQATHDATGRTQSFRAVSKWRWMLLRWGVPTGRTADY</sequence>
<keyword evidence="2" id="KW-1185">Reference proteome</keyword>
<comment type="caution">
    <text evidence="1">The sequence shown here is derived from an EMBL/GenBank/DDBJ whole genome shotgun (WGS) entry which is preliminary data.</text>
</comment>
<gene>
    <name evidence="1" type="ORF">JI746_17800</name>
</gene>
<dbReference type="EMBL" id="JAEQND010000009">
    <property type="protein sequence ID" value="MBL0426973.1"/>
    <property type="molecule type" value="Genomic_DNA"/>
</dbReference>
<protein>
    <submittedName>
        <fullName evidence="1">Uncharacterized protein</fullName>
    </submittedName>
</protein>
<evidence type="ECO:0000313" key="2">
    <source>
        <dbReference type="Proteomes" id="UP000622707"/>
    </source>
</evidence>
<reference evidence="1 2" key="1">
    <citation type="journal article" date="2017" name="Int. J. Syst. Evol. Microbiol.">
        <title>Ramlibacter alkalitolerans sp. nov., alkali-tolerant bacterium isolated from soil of ginseng.</title>
        <authorList>
            <person name="Lee D.H."/>
            <person name="Cha C.J."/>
        </authorList>
    </citation>
    <scope>NUCLEOTIDE SEQUENCE [LARGE SCALE GENOMIC DNA]</scope>
    <source>
        <strain evidence="1 2">KACC 19305</strain>
    </source>
</reference>
<accession>A0ABS1JRU2</accession>
<dbReference type="Proteomes" id="UP000622707">
    <property type="component" value="Unassembled WGS sequence"/>
</dbReference>
<name>A0ABS1JRU2_9BURK</name>
<proteinExistence type="predicted"/>
<evidence type="ECO:0000313" key="1">
    <source>
        <dbReference type="EMBL" id="MBL0426973.1"/>
    </source>
</evidence>
<dbReference type="RefSeq" id="WP_201691406.1">
    <property type="nucleotide sequence ID" value="NZ_JAEQND010000009.1"/>
</dbReference>